<feature type="region of interest" description="Disordered" evidence="1">
    <location>
        <begin position="32"/>
        <end position="99"/>
    </location>
</feature>
<reference evidence="3" key="1">
    <citation type="submission" date="2021-09" db="EMBL/GenBank/DDBJ databases">
        <title>The genome of Mauremys mutica provides insights into the evolution of semi-aquatic lifestyle.</title>
        <authorList>
            <person name="Gong S."/>
            <person name="Gao Y."/>
        </authorList>
    </citation>
    <scope>NUCLEOTIDE SEQUENCE</scope>
    <source>
        <strain evidence="3">MM-2020</strain>
        <tissue evidence="3">Muscle</tissue>
    </source>
</reference>
<evidence type="ECO:0000313" key="4">
    <source>
        <dbReference type="Proteomes" id="UP000827986"/>
    </source>
</evidence>
<comment type="caution">
    <text evidence="3">The sequence shown here is derived from an EMBL/GenBank/DDBJ whole genome shotgun (WGS) entry which is preliminary data.</text>
</comment>
<evidence type="ECO:0000256" key="1">
    <source>
        <dbReference type="SAM" id="MobiDB-lite"/>
    </source>
</evidence>
<proteinExistence type="predicted"/>
<feature type="chain" id="PRO_5039313711" evidence="2">
    <location>
        <begin position="27"/>
        <end position="116"/>
    </location>
</feature>
<organism evidence="3 4">
    <name type="scientific">Mauremys mutica</name>
    <name type="common">yellowpond turtle</name>
    <dbReference type="NCBI Taxonomy" id="74926"/>
    <lineage>
        <taxon>Eukaryota</taxon>
        <taxon>Metazoa</taxon>
        <taxon>Chordata</taxon>
        <taxon>Craniata</taxon>
        <taxon>Vertebrata</taxon>
        <taxon>Euteleostomi</taxon>
        <taxon>Archelosauria</taxon>
        <taxon>Testudinata</taxon>
        <taxon>Testudines</taxon>
        <taxon>Cryptodira</taxon>
        <taxon>Durocryptodira</taxon>
        <taxon>Testudinoidea</taxon>
        <taxon>Geoemydidae</taxon>
        <taxon>Geoemydinae</taxon>
        <taxon>Mauremys</taxon>
    </lineage>
</organism>
<keyword evidence="4" id="KW-1185">Reference proteome</keyword>
<dbReference type="EMBL" id="JAHDVG010000487">
    <property type="protein sequence ID" value="KAH1166526.1"/>
    <property type="molecule type" value="Genomic_DNA"/>
</dbReference>
<gene>
    <name evidence="3" type="ORF">KIL84_015698</name>
</gene>
<feature type="compositionally biased region" description="Low complexity" evidence="1">
    <location>
        <begin position="35"/>
        <end position="48"/>
    </location>
</feature>
<dbReference type="AlphaFoldDB" id="A0A9D3WT59"/>
<protein>
    <submittedName>
        <fullName evidence="3">Uncharacterized protein</fullName>
    </submittedName>
</protein>
<name>A0A9D3WT59_9SAUR</name>
<keyword evidence="2" id="KW-0732">Signal</keyword>
<sequence>MAAGTRPSPWPFPLLQGAVLLSQCMALTHPLPTMAQPRASQQQSSPSSLGGWYKARLPVGSSGRQGHARGQPSPQVQVSRGRGGAQNEKGALLSLTPPPTSHLWLVERERPCAFVG</sequence>
<dbReference type="Proteomes" id="UP000827986">
    <property type="component" value="Unassembled WGS sequence"/>
</dbReference>
<accession>A0A9D3WT59</accession>
<evidence type="ECO:0000313" key="3">
    <source>
        <dbReference type="EMBL" id="KAH1166526.1"/>
    </source>
</evidence>
<feature type="signal peptide" evidence="2">
    <location>
        <begin position="1"/>
        <end position="26"/>
    </location>
</feature>
<evidence type="ECO:0000256" key="2">
    <source>
        <dbReference type="SAM" id="SignalP"/>
    </source>
</evidence>